<dbReference type="InParanoid" id="Q24FE0"/>
<evidence type="ECO:0000313" key="3">
    <source>
        <dbReference type="Proteomes" id="UP000009168"/>
    </source>
</evidence>
<dbReference type="RefSeq" id="XP_001026763.2">
    <property type="nucleotide sequence ID" value="XM_001026763.2"/>
</dbReference>
<gene>
    <name evidence="2" type="ORF">TTHERM_00865230</name>
</gene>
<dbReference type="KEGG" id="tet:TTHERM_00865230"/>
<feature type="region of interest" description="Disordered" evidence="1">
    <location>
        <begin position="579"/>
        <end position="602"/>
    </location>
</feature>
<dbReference type="GeneID" id="7839838"/>
<feature type="region of interest" description="Disordered" evidence="1">
    <location>
        <begin position="205"/>
        <end position="227"/>
    </location>
</feature>
<feature type="compositionally biased region" description="Polar residues" evidence="1">
    <location>
        <begin position="209"/>
        <end position="227"/>
    </location>
</feature>
<reference evidence="3" key="1">
    <citation type="journal article" date="2006" name="PLoS Biol.">
        <title>Macronuclear genome sequence of the ciliate Tetrahymena thermophila, a model eukaryote.</title>
        <authorList>
            <person name="Eisen J.A."/>
            <person name="Coyne R.S."/>
            <person name="Wu M."/>
            <person name="Wu D."/>
            <person name="Thiagarajan M."/>
            <person name="Wortman J.R."/>
            <person name="Badger J.H."/>
            <person name="Ren Q."/>
            <person name="Amedeo P."/>
            <person name="Jones K.M."/>
            <person name="Tallon L.J."/>
            <person name="Delcher A.L."/>
            <person name="Salzberg S.L."/>
            <person name="Silva J.C."/>
            <person name="Haas B.J."/>
            <person name="Majoros W.H."/>
            <person name="Farzad M."/>
            <person name="Carlton J.M."/>
            <person name="Smith R.K. Jr."/>
            <person name="Garg J."/>
            <person name="Pearlman R.E."/>
            <person name="Karrer K.M."/>
            <person name="Sun L."/>
            <person name="Manning G."/>
            <person name="Elde N.C."/>
            <person name="Turkewitz A.P."/>
            <person name="Asai D.J."/>
            <person name="Wilkes D.E."/>
            <person name="Wang Y."/>
            <person name="Cai H."/>
            <person name="Collins K."/>
            <person name="Stewart B.A."/>
            <person name="Lee S.R."/>
            <person name="Wilamowska K."/>
            <person name="Weinberg Z."/>
            <person name="Ruzzo W.L."/>
            <person name="Wloga D."/>
            <person name="Gaertig J."/>
            <person name="Frankel J."/>
            <person name="Tsao C.-C."/>
            <person name="Gorovsky M.A."/>
            <person name="Keeling P.J."/>
            <person name="Waller R.F."/>
            <person name="Patron N.J."/>
            <person name="Cherry J.M."/>
            <person name="Stover N.A."/>
            <person name="Krieger C.J."/>
            <person name="del Toro C."/>
            <person name="Ryder H.F."/>
            <person name="Williamson S.C."/>
            <person name="Barbeau R.A."/>
            <person name="Hamilton E.P."/>
            <person name="Orias E."/>
        </authorList>
    </citation>
    <scope>NUCLEOTIDE SEQUENCE [LARGE SCALE GENOMIC DNA]</scope>
    <source>
        <strain evidence="3">SB210</strain>
    </source>
</reference>
<protein>
    <submittedName>
        <fullName evidence="2">Endo-1,4-beta-xylanase, putative</fullName>
    </submittedName>
</protein>
<organism evidence="2 3">
    <name type="scientific">Tetrahymena thermophila (strain SB210)</name>
    <dbReference type="NCBI Taxonomy" id="312017"/>
    <lineage>
        <taxon>Eukaryota</taxon>
        <taxon>Sar</taxon>
        <taxon>Alveolata</taxon>
        <taxon>Ciliophora</taxon>
        <taxon>Intramacronucleata</taxon>
        <taxon>Oligohymenophorea</taxon>
        <taxon>Hymenostomatida</taxon>
        <taxon>Tetrahymenina</taxon>
        <taxon>Tetrahymenidae</taxon>
        <taxon>Tetrahymena</taxon>
    </lineage>
</organism>
<evidence type="ECO:0000256" key="1">
    <source>
        <dbReference type="SAM" id="MobiDB-lite"/>
    </source>
</evidence>
<dbReference type="HOGENOM" id="CLU_378366_0_0_1"/>
<evidence type="ECO:0000313" key="2">
    <source>
        <dbReference type="EMBL" id="EAS06518.2"/>
    </source>
</evidence>
<feature type="compositionally biased region" description="Basic residues" evidence="1">
    <location>
        <begin position="734"/>
        <end position="745"/>
    </location>
</feature>
<dbReference type="EMBL" id="GG662285">
    <property type="protein sequence ID" value="EAS06518.2"/>
    <property type="molecule type" value="Genomic_DNA"/>
</dbReference>
<feature type="compositionally biased region" description="Polar residues" evidence="1">
    <location>
        <begin position="403"/>
        <end position="416"/>
    </location>
</feature>
<dbReference type="OrthoDB" id="286516at2759"/>
<keyword evidence="3" id="KW-1185">Reference proteome</keyword>
<feature type="region of interest" description="Disordered" evidence="1">
    <location>
        <begin position="734"/>
        <end position="758"/>
    </location>
</feature>
<feature type="region of interest" description="Disordered" evidence="1">
    <location>
        <begin position="282"/>
        <end position="320"/>
    </location>
</feature>
<dbReference type="AlphaFoldDB" id="Q24FE0"/>
<accession>Q24FE0</accession>
<feature type="compositionally biased region" description="Polar residues" evidence="1">
    <location>
        <begin position="283"/>
        <end position="302"/>
    </location>
</feature>
<dbReference type="Proteomes" id="UP000009168">
    <property type="component" value="Unassembled WGS sequence"/>
</dbReference>
<sequence>MSIYSGFSTRKQEYEYNICVDQILSLLSTRTIKHICGEKVDEDKFRKIFKKLFKILQKMEVHKYLNPKFSETLSSLGRVLKIKILDPLKISAKDSKTDLREFGVKSTQQQQNNLVVINNQQQGGNNVNNIHLINTTTRCSSVNKDMPSNSFHQRPMSMEMRSRATYSKRYIPQSQQGILPIKENIKYSNQHQILINNVINVNKQEEDPQQSNLNKLYQPPSTANNQKSSQFNIVSEEKTQVNTSNGELFKENNNKEEDLFTLSQVTNKKYIGQADELGENKENVASSVQKQVQNSKKLNQNSKIDEKQRCKTPPSQHTQQNHLLNLQNHSKNEGLKQISQYESQNNSELQDSDGINKKIKKGRYLKQNNDSLQLRRESQTQAIPKNLEIGVNNYNTPNTVITTGGEYTQKNQIPQQTRKRSSKSIRAQPRLPLSINQNVQVKNQKESDSSKSLQQYESPTKQDLNYNSFYVETSSIKNLKKNLISHQNKQLNNSGKKYAHNQIHILQEISINNSSTQPNSNAKNFQFNDMYSKQMSSKNKQNLSPNSFAQNVRQQNFKNGESNDSSQNSTIQQIIYNPTDKQQQQQQSNIYSSQQSSKEQTINNDSSFKEFLFNSQKQEQSETQFRNRMLVQNLNILKEDIEKQQIQTRSQSLLLQQQNYLLENSAAGLSKLTPQNNTLKNRDAQDNTEPKIIQPTHLYNPFYKQQNAQQSPRFENDTFGLTDNQLSLTPIKQLVKRKKSKKKSGRNQNEKKSSQSFIISTPKITPAIHSKYNYNISPKNLNQVANNEIKL</sequence>
<name>Q24FE0_TETTS</name>
<proteinExistence type="predicted"/>
<feature type="compositionally biased region" description="Low complexity" evidence="1">
    <location>
        <begin position="582"/>
        <end position="597"/>
    </location>
</feature>
<feature type="compositionally biased region" description="Polar residues" evidence="1">
    <location>
        <begin position="450"/>
        <end position="460"/>
    </location>
</feature>
<feature type="region of interest" description="Disordered" evidence="1">
    <location>
        <begin position="403"/>
        <end position="460"/>
    </location>
</feature>